<dbReference type="PROSITE" id="PS50943">
    <property type="entry name" value="HTH_CROC1"/>
    <property type="match status" value="1"/>
</dbReference>
<dbReference type="InterPro" id="IPR001387">
    <property type="entry name" value="Cro/C1-type_HTH"/>
</dbReference>
<reference evidence="3" key="2">
    <citation type="submission" date="2020-09" db="EMBL/GenBank/DDBJ databases">
        <authorList>
            <person name="Sun Q."/>
            <person name="Zhou Y."/>
        </authorList>
    </citation>
    <scope>NUCLEOTIDE SEQUENCE</scope>
    <source>
        <strain evidence="3">CGMCC 1.12997</strain>
    </source>
</reference>
<name>A0A917MA54_9BACT</name>
<evidence type="ECO:0000313" key="4">
    <source>
        <dbReference type="Proteomes" id="UP000647241"/>
    </source>
</evidence>
<feature type="domain" description="HTH cro/C1-type" evidence="2">
    <location>
        <begin position="8"/>
        <end position="61"/>
    </location>
</feature>
<reference evidence="3" key="1">
    <citation type="journal article" date="2014" name="Int. J. Syst. Evol. Microbiol.">
        <title>Complete genome sequence of Corynebacterium casei LMG S-19264T (=DSM 44701T), isolated from a smear-ripened cheese.</title>
        <authorList>
            <consortium name="US DOE Joint Genome Institute (JGI-PGF)"/>
            <person name="Walter F."/>
            <person name="Albersmeier A."/>
            <person name="Kalinowski J."/>
            <person name="Ruckert C."/>
        </authorList>
    </citation>
    <scope>NUCLEOTIDE SEQUENCE</scope>
    <source>
        <strain evidence="3">CGMCC 1.12997</strain>
    </source>
</reference>
<dbReference type="Gene3D" id="1.10.260.40">
    <property type="entry name" value="lambda repressor-like DNA-binding domains"/>
    <property type="match status" value="1"/>
</dbReference>
<proteinExistence type="predicted"/>
<dbReference type="SMART" id="SM00530">
    <property type="entry name" value="HTH_XRE"/>
    <property type="match status" value="1"/>
</dbReference>
<sequence length="105" mass="11419">MEYIQDQIRQAREARSLTQGDLGKRIGQPQSSISRIERGGDLRVSTLLEMARVLGLEPMLIPKRLVPAVRALIEHAADGGHSKVPSESSPSLVGGVPEDADEESY</sequence>
<keyword evidence="4" id="KW-1185">Reference proteome</keyword>
<dbReference type="SUPFAM" id="SSF47413">
    <property type="entry name" value="lambda repressor-like DNA-binding domains"/>
    <property type="match status" value="1"/>
</dbReference>
<dbReference type="RefSeq" id="WP_188555478.1">
    <property type="nucleotide sequence ID" value="NZ_BMGT01000004.1"/>
</dbReference>
<evidence type="ECO:0000313" key="3">
    <source>
        <dbReference type="EMBL" id="GGG87459.1"/>
    </source>
</evidence>
<organism evidence="3 4">
    <name type="scientific">Edaphobacter dinghuensis</name>
    <dbReference type="NCBI Taxonomy" id="1560005"/>
    <lineage>
        <taxon>Bacteria</taxon>
        <taxon>Pseudomonadati</taxon>
        <taxon>Acidobacteriota</taxon>
        <taxon>Terriglobia</taxon>
        <taxon>Terriglobales</taxon>
        <taxon>Acidobacteriaceae</taxon>
        <taxon>Edaphobacter</taxon>
    </lineage>
</organism>
<dbReference type="GO" id="GO:0003677">
    <property type="term" value="F:DNA binding"/>
    <property type="evidence" value="ECO:0007669"/>
    <property type="project" value="InterPro"/>
</dbReference>
<dbReference type="EMBL" id="BMGT01000004">
    <property type="protein sequence ID" value="GGG87459.1"/>
    <property type="molecule type" value="Genomic_DNA"/>
</dbReference>
<feature type="region of interest" description="Disordered" evidence="1">
    <location>
        <begin position="12"/>
        <end position="34"/>
    </location>
</feature>
<dbReference type="Proteomes" id="UP000647241">
    <property type="component" value="Unassembled WGS sequence"/>
</dbReference>
<evidence type="ECO:0000259" key="2">
    <source>
        <dbReference type="PROSITE" id="PS50943"/>
    </source>
</evidence>
<dbReference type="AlphaFoldDB" id="A0A917MA54"/>
<protein>
    <recommendedName>
        <fullName evidence="2">HTH cro/C1-type domain-containing protein</fullName>
    </recommendedName>
</protein>
<gene>
    <name evidence="3" type="ORF">GCM10011585_34440</name>
</gene>
<comment type="caution">
    <text evidence="3">The sequence shown here is derived from an EMBL/GenBank/DDBJ whole genome shotgun (WGS) entry which is preliminary data.</text>
</comment>
<evidence type="ECO:0000256" key="1">
    <source>
        <dbReference type="SAM" id="MobiDB-lite"/>
    </source>
</evidence>
<dbReference type="CDD" id="cd00093">
    <property type="entry name" value="HTH_XRE"/>
    <property type="match status" value="1"/>
</dbReference>
<feature type="region of interest" description="Disordered" evidence="1">
    <location>
        <begin position="77"/>
        <end position="105"/>
    </location>
</feature>
<accession>A0A917MA54</accession>
<dbReference type="Pfam" id="PF01381">
    <property type="entry name" value="HTH_3"/>
    <property type="match status" value="1"/>
</dbReference>
<dbReference type="InterPro" id="IPR010982">
    <property type="entry name" value="Lambda_DNA-bd_dom_sf"/>
</dbReference>